<proteinExistence type="predicted"/>
<dbReference type="PANTHER" id="PTHR43861">
    <property type="entry name" value="TRANS-ACONITATE 2-METHYLTRANSFERASE-RELATED"/>
    <property type="match status" value="1"/>
</dbReference>
<evidence type="ECO:0000313" key="3">
    <source>
        <dbReference type="EMBL" id="QII11030.1"/>
    </source>
</evidence>
<evidence type="ECO:0000313" key="4">
    <source>
        <dbReference type="Proteomes" id="UP000501926"/>
    </source>
</evidence>
<organism evidence="2">
    <name type="scientific">Kuenenia stuttgartiensis</name>
    <dbReference type="NCBI Taxonomy" id="174633"/>
    <lineage>
        <taxon>Bacteria</taxon>
        <taxon>Pseudomonadati</taxon>
        <taxon>Planctomycetota</taxon>
        <taxon>Candidatus Brocadiia</taxon>
        <taxon>Candidatus Brocadiales</taxon>
        <taxon>Candidatus Brocadiaceae</taxon>
        <taxon>Candidatus Kuenenia</taxon>
    </lineage>
</organism>
<dbReference type="Proteomes" id="UP000501926">
    <property type="component" value="Chromosome"/>
</dbReference>
<dbReference type="InterPro" id="IPR013216">
    <property type="entry name" value="Methyltransf_11"/>
</dbReference>
<reference evidence="2" key="2">
    <citation type="submission" date="2006-01" db="EMBL/GenBank/DDBJ databases">
        <authorList>
            <person name="Genoscope"/>
        </authorList>
    </citation>
    <scope>NUCLEOTIDE SEQUENCE</scope>
</reference>
<evidence type="ECO:0000313" key="2">
    <source>
        <dbReference type="EMBL" id="CAJ73998.1"/>
    </source>
</evidence>
<feature type="domain" description="Methyltransferase type 11" evidence="1">
    <location>
        <begin position="55"/>
        <end position="147"/>
    </location>
</feature>
<gene>
    <name evidence="3" type="ORF">KsCSTR_16510</name>
    <name evidence="2" type="ORF">kuste3239</name>
</gene>
<reference evidence="2" key="1">
    <citation type="journal article" date="2006" name="Nature">
        <title>Deciphering the evolution and metabolism of an anammox bacterium from a community genome.</title>
        <authorList>
            <person name="Strous M."/>
            <person name="Pelletier E."/>
            <person name="Mangenot S."/>
            <person name="Rattei T."/>
            <person name="Lehner A."/>
            <person name="Taylor M.W."/>
            <person name="Horn M."/>
            <person name="Daims H."/>
            <person name="Bartol-Mavel D."/>
            <person name="Wincker P."/>
            <person name="Barbe V."/>
            <person name="Fonknechten N."/>
            <person name="Vallenet D."/>
            <person name="Segurens B."/>
            <person name="Schenowitz-Truong C."/>
            <person name="Medigue C."/>
            <person name="Collingro A."/>
            <person name="Snel B."/>
            <person name="Dutilh B.E."/>
            <person name="OpDenCamp H.J.M."/>
            <person name="vanDerDrift C."/>
            <person name="Cirpus I."/>
            <person name="vanDePas-Schoonen K.T."/>
            <person name="Harhangi H.R."/>
            <person name="vanNiftrik L."/>
            <person name="Schmid M."/>
            <person name="Keltjens J."/>
            <person name="vanDeVossenberg J."/>
            <person name="Kartal B."/>
            <person name="Meier H."/>
            <person name="Frishman D."/>
            <person name="Huynen M.A."/>
            <person name="Mewes H."/>
            <person name="Weissenbach J."/>
            <person name="Jetten M.S.M."/>
            <person name="Wagner M."/>
            <person name="LePaslier D."/>
        </authorList>
    </citation>
    <scope>NUCLEOTIDE SEQUENCE</scope>
</reference>
<sequence length="264" mass="30780">MFDSHSKAKKYFDKNVENYWKRSEAQVKNFSSMIFQRRIDIVENFLRRVRKGTVLDFGMGPAVFGSSCISQGLRYIGIDISPEMVQKAKSLNLQNAEFMVGDIDLLGVFRNKMDAVLCIGLLDYLEDPEQGILALADCVKPDGYLILSFRNRFSLPRYLRDVLKISLSVFHQCKLSWQKKAFFSEVHEKAFDYSTQLNPKLVHLGFRDFEVNYFNCSLFFFNFPLPSWIWRKWRCWDSQLASQRTRFLCSGGVIVAKRRQGDIP</sequence>
<reference evidence="3 4" key="3">
    <citation type="submission" date="2020-02" db="EMBL/GenBank/DDBJ databases">
        <title>Newly sequenced genome of strain CSTR1 showed variability in Candidatus Kuenenia stuttgartiensis genomes.</title>
        <authorList>
            <person name="Ding C."/>
            <person name="Adrian L."/>
        </authorList>
    </citation>
    <scope>NUCLEOTIDE SEQUENCE [LARGE SCALE GENOMIC DNA]</scope>
    <source>
        <strain evidence="3 4">CSTR1</strain>
    </source>
</reference>
<dbReference type="Pfam" id="PF08241">
    <property type="entry name" value="Methyltransf_11"/>
    <property type="match status" value="1"/>
</dbReference>
<dbReference type="GO" id="GO:0008757">
    <property type="term" value="F:S-adenosylmethionine-dependent methyltransferase activity"/>
    <property type="evidence" value="ECO:0007669"/>
    <property type="project" value="InterPro"/>
</dbReference>
<evidence type="ECO:0000259" key="1">
    <source>
        <dbReference type="Pfam" id="PF08241"/>
    </source>
</evidence>
<accession>Q1Q1W0</accession>
<protein>
    <recommendedName>
        <fullName evidence="1">Methyltransferase type 11 domain-containing protein</fullName>
    </recommendedName>
</protein>
<dbReference type="RefSeq" id="WP_164994715.1">
    <property type="nucleotide sequence ID" value="NZ_CP049055.1"/>
</dbReference>
<dbReference type="CDD" id="cd02440">
    <property type="entry name" value="AdoMet_MTases"/>
    <property type="match status" value="1"/>
</dbReference>
<dbReference type="SUPFAM" id="SSF53335">
    <property type="entry name" value="S-adenosyl-L-methionine-dependent methyltransferases"/>
    <property type="match status" value="1"/>
</dbReference>
<dbReference type="InterPro" id="IPR029063">
    <property type="entry name" value="SAM-dependent_MTases_sf"/>
</dbReference>
<dbReference type="EMBL" id="CP049055">
    <property type="protein sequence ID" value="QII11030.1"/>
    <property type="molecule type" value="Genomic_DNA"/>
</dbReference>
<name>Q1Q1W0_KUEST</name>
<dbReference type="AlphaFoldDB" id="Q1Q1W0"/>
<dbReference type="EMBL" id="CT573071">
    <property type="protein sequence ID" value="CAJ73998.1"/>
    <property type="molecule type" value="Genomic_DNA"/>
</dbReference>
<dbReference type="Gene3D" id="3.40.50.150">
    <property type="entry name" value="Vaccinia Virus protein VP39"/>
    <property type="match status" value="1"/>
</dbReference>